<evidence type="ECO:0000313" key="8">
    <source>
        <dbReference type="Proteomes" id="UP001218231"/>
    </source>
</evidence>
<dbReference type="SUPFAM" id="SSF81296">
    <property type="entry name" value="E set domains"/>
    <property type="match status" value="1"/>
</dbReference>
<dbReference type="InterPro" id="IPR011013">
    <property type="entry name" value="Gal_mutarotase_sf_dom"/>
</dbReference>
<name>A0ABY7TTB3_9SPHN</name>
<dbReference type="InterPro" id="IPR014438">
    <property type="entry name" value="Glucan_biosyn_MdoG/MdoD"/>
</dbReference>
<sequence length="472" mass="51477">MGGLDAARFAPPQSFSWEGLIQRARAMAARPYEAEREAPGANRIDYDAAGKLTYGPAEALAGTVRLLPVSRYAPVPVRLNLIRNGQARRLLSAKGLFAGGRDAAPAGFRLLNPGAEGDWLSFLGATYFRSAGAQNQYGISARGVAVDTALEGGEEFPRFTEFWIETAGDAHVRIHALINGPSLSGAMRIDSTHGPAGVIQDVTAAFAMRRDIRRLGIAPASSMFWYDQDAAARGPDWRPEIHDSDGLAIVAANGEHLWRPLRNPRHARTNAFAATNPRGFGLMQRDRRFADYQDDGAFYDRRPNLWVEPLGDWGPGAVMLYEFPTDSETTDNIAAFWVSDEPMRAGGYHEWRYRLHWTSHDPSVGSGAHLVDQWNGAGGIPGGAAQEGTRKLVFDFEGDSLIGLDRASGVEAVTNLPPAAVVTQAAYPVVGAERRWRVVLDVRTAAIAQREFRLFLRRNGAALSETIIAPMQ</sequence>
<dbReference type="PANTHER" id="PTHR30504:SF3">
    <property type="entry name" value="GLUCANS BIOSYNTHESIS PROTEIN D"/>
    <property type="match status" value="1"/>
</dbReference>
<evidence type="ECO:0000256" key="3">
    <source>
        <dbReference type="ARBA" id="ARBA00009284"/>
    </source>
</evidence>
<evidence type="ECO:0000313" key="7">
    <source>
        <dbReference type="EMBL" id="WCT76185.1"/>
    </source>
</evidence>
<dbReference type="Proteomes" id="UP001218231">
    <property type="component" value="Chromosome"/>
</dbReference>
<dbReference type="InterPro" id="IPR014756">
    <property type="entry name" value="Ig_E-set"/>
</dbReference>
<evidence type="ECO:0000259" key="6">
    <source>
        <dbReference type="Pfam" id="PF04349"/>
    </source>
</evidence>
<evidence type="ECO:0000256" key="5">
    <source>
        <dbReference type="ARBA" id="ARBA00022764"/>
    </source>
</evidence>
<protein>
    <submittedName>
        <fullName evidence="7">Glucan biosynthesis protein</fullName>
    </submittedName>
</protein>
<proteinExistence type="inferred from homology"/>
<dbReference type="PANTHER" id="PTHR30504">
    <property type="entry name" value="GLUCANS BIOSYNTHESIS PROTEIN"/>
    <property type="match status" value="1"/>
</dbReference>
<dbReference type="EMBL" id="CP117417">
    <property type="protein sequence ID" value="WCT76185.1"/>
    <property type="molecule type" value="Genomic_DNA"/>
</dbReference>
<organism evidence="7 8">
    <name type="scientific">Novosphingobium humi</name>
    <dbReference type="NCBI Taxonomy" id="2282397"/>
    <lineage>
        <taxon>Bacteria</taxon>
        <taxon>Pseudomonadati</taxon>
        <taxon>Pseudomonadota</taxon>
        <taxon>Alphaproteobacteria</taxon>
        <taxon>Sphingomonadales</taxon>
        <taxon>Sphingomonadaceae</taxon>
        <taxon>Novosphingobium</taxon>
    </lineage>
</organism>
<comment type="similarity">
    <text evidence="3">Belongs to the OpgD/OpgG family.</text>
</comment>
<dbReference type="InterPro" id="IPR013783">
    <property type="entry name" value="Ig-like_fold"/>
</dbReference>
<dbReference type="Gene3D" id="2.60.40.10">
    <property type="entry name" value="Immunoglobulins"/>
    <property type="match status" value="1"/>
</dbReference>
<keyword evidence="5" id="KW-0574">Periplasm</keyword>
<keyword evidence="8" id="KW-1185">Reference proteome</keyword>
<dbReference type="SUPFAM" id="SSF74650">
    <property type="entry name" value="Galactose mutarotase-like"/>
    <property type="match status" value="1"/>
</dbReference>
<evidence type="ECO:0000256" key="2">
    <source>
        <dbReference type="ARBA" id="ARBA00005001"/>
    </source>
</evidence>
<dbReference type="PIRSF" id="PIRSF006281">
    <property type="entry name" value="MdoG"/>
    <property type="match status" value="1"/>
</dbReference>
<reference evidence="7 8" key="1">
    <citation type="submission" date="2023-02" db="EMBL/GenBank/DDBJ databases">
        <title>Genome sequence of Novosphingobium humi KACC 19094.</title>
        <authorList>
            <person name="Kim S."/>
            <person name="Heo J."/>
            <person name="Kwon S.-W."/>
        </authorList>
    </citation>
    <scope>NUCLEOTIDE SEQUENCE [LARGE SCALE GENOMIC DNA]</scope>
    <source>
        <strain evidence="7 8">KACC 19094</strain>
    </source>
</reference>
<accession>A0ABY7TTB3</accession>
<dbReference type="InterPro" id="IPR014718">
    <property type="entry name" value="GH-type_carb-bd"/>
</dbReference>
<comment type="pathway">
    <text evidence="2">Glycan metabolism; osmoregulated periplasmic glucan (OPG) biosynthesis.</text>
</comment>
<evidence type="ECO:0000256" key="1">
    <source>
        <dbReference type="ARBA" id="ARBA00004418"/>
    </source>
</evidence>
<gene>
    <name evidence="7" type="ORF">PQ457_09495</name>
</gene>
<dbReference type="InterPro" id="IPR007444">
    <property type="entry name" value="Glucan_biosyn_MdoG_C"/>
</dbReference>
<keyword evidence="4" id="KW-0732">Signal</keyword>
<dbReference type="Gene3D" id="2.70.98.10">
    <property type="match status" value="1"/>
</dbReference>
<comment type="subcellular location">
    <subcellularLocation>
        <location evidence="1">Periplasm</location>
    </subcellularLocation>
</comment>
<evidence type="ECO:0000256" key="4">
    <source>
        <dbReference type="ARBA" id="ARBA00022729"/>
    </source>
</evidence>
<feature type="domain" description="Glucan biosynthesis periplasmic MdoG C-terminal" evidence="6">
    <location>
        <begin position="15"/>
        <end position="468"/>
    </location>
</feature>
<dbReference type="RefSeq" id="WP_273616636.1">
    <property type="nucleotide sequence ID" value="NZ_CP117417.1"/>
</dbReference>
<dbReference type="Pfam" id="PF04349">
    <property type="entry name" value="MdoG"/>
    <property type="match status" value="1"/>
</dbReference>